<dbReference type="GO" id="GO:0140662">
    <property type="term" value="F:ATP-dependent protein folding chaperone"/>
    <property type="evidence" value="ECO:0007669"/>
    <property type="project" value="InterPro"/>
</dbReference>
<dbReference type="EMBL" id="FOUU01000002">
    <property type="protein sequence ID" value="SFM67609.1"/>
    <property type="molecule type" value="Genomic_DNA"/>
</dbReference>
<reference evidence="4 5" key="1">
    <citation type="submission" date="2016-10" db="EMBL/GenBank/DDBJ databases">
        <authorList>
            <person name="de Groot N.N."/>
        </authorList>
    </citation>
    <scope>NUCLEOTIDE SEQUENCE [LARGE SCALE GENOMIC DNA]</scope>
    <source>
        <strain evidence="4 5">DSM 9990</strain>
    </source>
</reference>
<dbReference type="PANTHER" id="PTHR42749:SF1">
    <property type="entry name" value="CELL SHAPE-DETERMINING PROTEIN MREB"/>
    <property type="match status" value="1"/>
</dbReference>
<keyword evidence="2" id="KW-0547">Nucleotide-binding</keyword>
<dbReference type="Pfam" id="PF00012">
    <property type="entry name" value="HSP70"/>
    <property type="match status" value="1"/>
</dbReference>
<protein>
    <submittedName>
        <fullName evidence="4">Molecular chaperone DnaK (HSP70)</fullName>
    </submittedName>
</protein>
<dbReference type="PANTHER" id="PTHR42749">
    <property type="entry name" value="CELL SHAPE-DETERMINING PROTEIN MREB"/>
    <property type="match status" value="1"/>
</dbReference>
<gene>
    <name evidence="4" type="ORF">SAMN05660836_01149</name>
</gene>
<dbReference type="Gene3D" id="3.30.420.40">
    <property type="match status" value="2"/>
</dbReference>
<keyword evidence="3" id="KW-0067">ATP-binding</keyword>
<dbReference type="RefSeq" id="WP_093394145.1">
    <property type="nucleotide sequence ID" value="NZ_FOUU01000002.1"/>
</dbReference>
<dbReference type="GO" id="GO:0005524">
    <property type="term" value="F:ATP binding"/>
    <property type="evidence" value="ECO:0007669"/>
    <property type="project" value="UniProtKB-KW"/>
</dbReference>
<dbReference type="InterPro" id="IPR018181">
    <property type="entry name" value="Heat_shock_70_CS"/>
</dbReference>
<dbReference type="InterPro" id="IPR043129">
    <property type="entry name" value="ATPase_NBD"/>
</dbReference>
<evidence type="ECO:0000256" key="1">
    <source>
        <dbReference type="ARBA" id="ARBA00007381"/>
    </source>
</evidence>
<dbReference type="AlphaFoldDB" id="A0A1I4STA8"/>
<dbReference type="InterPro" id="IPR013126">
    <property type="entry name" value="Hsp_70_fam"/>
</dbReference>
<keyword evidence="5" id="KW-1185">Reference proteome</keyword>
<dbReference type="STRING" id="39841.SAMN05660836_01149"/>
<name>A0A1I4STA8_9BACT</name>
<organism evidence="4 5">
    <name type="scientific">Thermodesulforhabdus norvegica</name>
    <dbReference type="NCBI Taxonomy" id="39841"/>
    <lineage>
        <taxon>Bacteria</taxon>
        <taxon>Pseudomonadati</taxon>
        <taxon>Thermodesulfobacteriota</taxon>
        <taxon>Syntrophobacteria</taxon>
        <taxon>Syntrophobacterales</taxon>
        <taxon>Thermodesulforhabdaceae</taxon>
        <taxon>Thermodesulforhabdus</taxon>
    </lineage>
</organism>
<evidence type="ECO:0000256" key="3">
    <source>
        <dbReference type="ARBA" id="ARBA00022840"/>
    </source>
</evidence>
<evidence type="ECO:0000313" key="4">
    <source>
        <dbReference type="EMBL" id="SFM67609.1"/>
    </source>
</evidence>
<dbReference type="SUPFAM" id="SSF53067">
    <property type="entry name" value="Actin-like ATPase domain"/>
    <property type="match status" value="2"/>
</dbReference>
<evidence type="ECO:0000256" key="2">
    <source>
        <dbReference type="ARBA" id="ARBA00022741"/>
    </source>
</evidence>
<dbReference type="PROSITE" id="PS00297">
    <property type="entry name" value="HSP70_1"/>
    <property type="match status" value="1"/>
</dbReference>
<dbReference type="Proteomes" id="UP000199611">
    <property type="component" value="Unassembled WGS sequence"/>
</dbReference>
<evidence type="ECO:0000313" key="5">
    <source>
        <dbReference type="Proteomes" id="UP000199611"/>
    </source>
</evidence>
<sequence length="611" mass="67762">MKNPKYVIGIDLGTTNCVVAYAPLEDKKPEIKIFNVLQITAPNEMRALPQLPSFVYLLGGHDINPSSVRLPWQESPRNVVGHFARKRGSEVPHRLVSSAKSWLCHSGVDRTKPILPWGSPEEVEKISPVVASSLLLAHLRDAWNHSMASEDPSSRFEYQDIYITVPASFDAVARELTVKAAKMAGLEEFTLLEEPQAAFYAWIDAHGENWRNKVKVGDCILVCDIGGGTTDFSLIEVAEEDGTLTLKRVAVGEHILLGGDNMDLALAYALRQKIASRLDDWQFRALWYQARAAKERLLSRPEARSEPVVIFGRGTGIVGGTIKTELHKEEVEKILVDGFFPKCSFEEAPVRTARIGVREMGLPYEEDPGVTRHLASFLRRHIDRVAGFPTAVLFNGGVMKAEVLRSRVVDTMREWSGGEIRELAYSDLDLAVARGAAYYGLVRRGAGIRIRAGASRSYYIAIERAMPAVPGVPTPTKALCVVPFGMEEGTSAEIREKEFGLVVGQPAVFRLFSSTSRQVDRIGEMIEDWEGAMEPTAIMETILPASEEEEGGTVVPVWLESAMTEIGTLELRCVDVLRPERKWKLEFNLKERASGEASETSSVGHNEYERV</sequence>
<comment type="similarity">
    <text evidence="1">Belongs to the heat shock protein 70 family.</text>
</comment>
<dbReference type="OrthoDB" id="580874at2"/>
<dbReference type="PRINTS" id="PR00301">
    <property type="entry name" value="HEATSHOCK70"/>
</dbReference>
<proteinExistence type="inferred from homology"/>
<dbReference type="CDD" id="cd10170">
    <property type="entry name" value="ASKHA_NBD_HSP70"/>
    <property type="match status" value="1"/>
</dbReference>
<accession>A0A1I4STA8</accession>